<dbReference type="Proteomes" id="UP000315395">
    <property type="component" value="Chromosome"/>
</dbReference>
<evidence type="ECO:0000256" key="1">
    <source>
        <dbReference type="ARBA" id="ARBA00022741"/>
    </source>
</evidence>
<dbReference type="SUPFAM" id="SSF52540">
    <property type="entry name" value="P-loop containing nucleoside triphosphate hydrolases"/>
    <property type="match status" value="2"/>
</dbReference>
<evidence type="ECO:0000256" key="3">
    <source>
        <dbReference type="SAM" id="MobiDB-lite"/>
    </source>
</evidence>
<keyword evidence="2" id="KW-0067">ATP-binding</keyword>
<dbReference type="CDD" id="cd18809">
    <property type="entry name" value="SF1_C_RecD"/>
    <property type="match status" value="1"/>
</dbReference>
<keyword evidence="6" id="KW-1185">Reference proteome</keyword>
<evidence type="ECO:0000256" key="2">
    <source>
        <dbReference type="ARBA" id="ARBA00022840"/>
    </source>
</evidence>
<dbReference type="PANTHER" id="PTHR43788:SF6">
    <property type="entry name" value="DNA HELICASE B"/>
    <property type="match status" value="1"/>
</dbReference>
<protein>
    <submittedName>
        <fullName evidence="5">AAA family ATPase</fullName>
    </submittedName>
</protein>
<evidence type="ECO:0000313" key="6">
    <source>
        <dbReference type="Proteomes" id="UP000315395"/>
    </source>
</evidence>
<dbReference type="GO" id="GO:0003678">
    <property type="term" value="F:DNA helicase activity"/>
    <property type="evidence" value="ECO:0007669"/>
    <property type="project" value="UniProtKB-ARBA"/>
</dbReference>
<keyword evidence="1" id="KW-0547">Nucleotide-binding</keyword>
<name>A0A516GAL9_9MICO</name>
<feature type="compositionally biased region" description="Polar residues" evidence="3">
    <location>
        <begin position="1262"/>
        <end position="1271"/>
    </location>
</feature>
<feature type="compositionally biased region" description="Basic and acidic residues" evidence="3">
    <location>
        <begin position="1274"/>
        <end position="1284"/>
    </location>
</feature>
<evidence type="ECO:0000313" key="5">
    <source>
        <dbReference type="EMBL" id="QDO88573.1"/>
    </source>
</evidence>
<dbReference type="Pfam" id="PF13604">
    <property type="entry name" value="AAA_30"/>
    <property type="match status" value="1"/>
</dbReference>
<dbReference type="Pfam" id="PF08751">
    <property type="entry name" value="TrwC"/>
    <property type="match status" value="1"/>
</dbReference>
<dbReference type="PANTHER" id="PTHR43788">
    <property type="entry name" value="DNA2/NAM7 HELICASE FAMILY MEMBER"/>
    <property type="match status" value="1"/>
</dbReference>
<gene>
    <name evidence="5" type="ORF">FNH13_09675</name>
</gene>
<organism evidence="5 6">
    <name type="scientific">Ornithinimicrobium ciconiae</name>
    <dbReference type="NCBI Taxonomy" id="2594265"/>
    <lineage>
        <taxon>Bacteria</taxon>
        <taxon>Bacillati</taxon>
        <taxon>Actinomycetota</taxon>
        <taxon>Actinomycetes</taxon>
        <taxon>Micrococcales</taxon>
        <taxon>Ornithinimicrobiaceae</taxon>
        <taxon>Ornithinimicrobium</taxon>
    </lineage>
</organism>
<dbReference type="InterPro" id="IPR050534">
    <property type="entry name" value="Coronavir_polyprotein_1ab"/>
</dbReference>
<dbReference type="Gene3D" id="2.30.30.940">
    <property type="match status" value="1"/>
</dbReference>
<evidence type="ECO:0000259" key="4">
    <source>
        <dbReference type="Pfam" id="PF08751"/>
    </source>
</evidence>
<proteinExistence type="predicted"/>
<feature type="domain" description="TrwC relaxase" evidence="4">
    <location>
        <begin position="33"/>
        <end position="414"/>
    </location>
</feature>
<dbReference type="OrthoDB" id="4524286at2"/>
<dbReference type="GO" id="GO:0005524">
    <property type="term" value="F:ATP binding"/>
    <property type="evidence" value="ECO:0007669"/>
    <property type="project" value="UniProtKB-KW"/>
</dbReference>
<dbReference type="Gene3D" id="3.40.50.300">
    <property type="entry name" value="P-loop containing nucleotide triphosphate hydrolases"/>
    <property type="match status" value="2"/>
</dbReference>
<dbReference type="NCBIfam" id="NF041492">
    <property type="entry name" value="MobF"/>
    <property type="match status" value="1"/>
</dbReference>
<dbReference type="SUPFAM" id="SSF55464">
    <property type="entry name" value="Origin of replication-binding domain, RBD-like"/>
    <property type="match status" value="1"/>
</dbReference>
<dbReference type="KEGG" id="orz:FNH13_09675"/>
<feature type="region of interest" description="Disordered" evidence="3">
    <location>
        <begin position="1258"/>
        <end position="1297"/>
    </location>
</feature>
<sequence>MPHTFFILAQTMATRRRASALGGMTMTLHKLSAGSGYEYLTRQVAAGDDTEIGRRGLEDYYAAKGESPGRWLGSGLVGIDGLRSGDRVTSEQMRNLFGAGRHPLTGGALGAAYRVYGSDGVGGFNAEVARRLEARADGSTEPAKRQTEAAATRSEVAREYFIREQGREPRNARELASAVARYSRPQRTAVAGYDLTFSPVKSVSTLWAIAPPEIAQAVAEAHDAAVQDALAFLERQVLYTREGKSGARQVETRGLIAAAFTHRDSRDGDPDLHTHVAVANKVQTVEGKWLSIYGRVLHQHVVAASEAYNTAIESHLRASLGIRFIERPGGTGDRRPVREIEGVDRTLCELWSRRRSDITARQEELSREFQEAHGRPPTPVEQIALAQRANLETRAAKHEPRSLAAQRDTWWAEAVGVLGSEGIQQMVTTVLRQEGRPAYDVSEEWVHEAAQRVVAEVEARRATWQVWHLQAEAQRQVRGLGLHPSLVADVVGRVIDAATVARSVNLTPELDPIPEPGGLRRSDGTSVYRHTGSDHYTSLRVLEAEQRITSAAARADGAALAREDAQLAVLEASLQGRNLNRGQADLVLALASSGRRVQLVLAPAGSGKTTAVRVLADAWRGHVGPVIGLAPSAAAATVLAGATGIPSETLAKLVHDLDHGRRSWLDEAIGPDSLVVVDEAGMADTLTLDRVITHVLARGASIRLIGDDQQLAAVGAGGVLRDIATTHGAVRLTEVVRFSDPAEAEATLTLRAGDPSALGFYLDRGRVHVGDMATSVEAVFAAWSRDRASGRDCLMLAPTRELVASLNTRARAARLGSTTPGREVILADGTHASAGDVVVTRRNDRRLGVGSTDWVKNGDRWTVTAVEGRALRVRHLTSGLRTTLPAGYVAEHVELGYAATVHGAQGVTADTIHGIVTGQESRQLLYTMLTRGRHENHVHVVSAADTDGHTLPLIETTSPATATETETLQGVLARDGAAVSATSEKARAADPTLLLHDATVRYEDALLAGAERLLGPGWGDGIEAAAEALVPGLTHASAWPSLRAHLTLTQADGRDAVEALADASSYRGLGDADNPAAVLLWRLDRAPAGGPLPWLPAIPKRLAADPVWAGYLTARGERVRALAAQVRQGATIEQPWAAPLADHIAPELLADLSVWRAARGVDHSDLRPVGAPDAGGVAGRYARGLLCRVSGHMPNAIRHWERLIVEHVGHRDWFTTQMAERLDRLHRAGVDVPDRLEQAATEGPLPDDEATASLWWRMIDPQQRTASTSPPQIEPKRMRPERRCPAPPGPAPDGPSR</sequence>
<reference evidence="5 6" key="1">
    <citation type="submission" date="2019-07" db="EMBL/GenBank/DDBJ databases">
        <title>complete genome sequencing of Ornithinimicrobium sp. H23M54.</title>
        <authorList>
            <person name="Bae J.-W."/>
            <person name="Lee S.-Y."/>
        </authorList>
    </citation>
    <scope>NUCLEOTIDE SEQUENCE [LARGE SCALE GENOMIC DNA]</scope>
    <source>
        <strain evidence="5 6">H23M54</strain>
    </source>
</reference>
<dbReference type="InterPro" id="IPR014862">
    <property type="entry name" value="TrwC"/>
</dbReference>
<dbReference type="EMBL" id="CP041616">
    <property type="protein sequence ID" value="QDO88573.1"/>
    <property type="molecule type" value="Genomic_DNA"/>
</dbReference>
<accession>A0A516GAL9</accession>
<dbReference type="InterPro" id="IPR027417">
    <property type="entry name" value="P-loop_NTPase"/>
</dbReference>
<feature type="compositionally biased region" description="Pro residues" evidence="3">
    <location>
        <begin position="1285"/>
        <end position="1297"/>
    </location>
</feature>